<keyword evidence="1" id="KW-1133">Transmembrane helix</keyword>
<name>A0A1G2MFB5_9BACT</name>
<feature type="transmembrane region" description="Helical" evidence="1">
    <location>
        <begin position="237"/>
        <end position="257"/>
    </location>
</feature>
<keyword evidence="1" id="KW-0812">Transmembrane</keyword>
<dbReference type="EMBL" id="MHRK01000051">
    <property type="protein sequence ID" value="OHA22596.1"/>
    <property type="molecule type" value="Genomic_DNA"/>
</dbReference>
<dbReference type="STRING" id="1802306.A3C72_00655"/>
<dbReference type="AlphaFoldDB" id="A0A1G2MFB5"/>
<evidence type="ECO:0008006" key="4">
    <source>
        <dbReference type="Google" id="ProtNLM"/>
    </source>
</evidence>
<organism evidence="2 3">
    <name type="scientific">Candidatus Taylorbacteria bacterium RIFCSPHIGHO2_02_FULL_43_32b</name>
    <dbReference type="NCBI Taxonomy" id="1802306"/>
    <lineage>
        <taxon>Bacteria</taxon>
        <taxon>Candidatus Tayloriibacteriota</taxon>
    </lineage>
</organism>
<feature type="transmembrane region" description="Helical" evidence="1">
    <location>
        <begin position="263"/>
        <end position="281"/>
    </location>
</feature>
<evidence type="ECO:0000313" key="2">
    <source>
        <dbReference type="EMBL" id="OHA22596.1"/>
    </source>
</evidence>
<keyword evidence="1" id="KW-0472">Membrane</keyword>
<dbReference type="InterPro" id="IPR009574">
    <property type="entry name" value="DUF1189"/>
</dbReference>
<feature type="transmembrane region" description="Helical" evidence="1">
    <location>
        <begin position="205"/>
        <end position="225"/>
    </location>
</feature>
<protein>
    <recommendedName>
        <fullName evidence="4">DUF1189 domain-containing protein</fullName>
    </recommendedName>
</protein>
<evidence type="ECO:0000256" key="1">
    <source>
        <dbReference type="SAM" id="Phobius"/>
    </source>
</evidence>
<evidence type="ECO:0000313" key="3">
    <source>
        <dbReference type="Proteomes" id="UP000177130"/>
    </source>
</evidence>
<accession>A0A1G2MFB5</accession>
<reference evidence="2 3" key="1">
    <citation type="journal article" date="2016" name="Nat. Commun.">
        <title>Thousands of microbial genomes shed light on interconnected biogeochemical processes in an aquifer system.</title>
        <authorList>
            <person name="Anantharaman K."/>
            <person name="Brown C.T."/>
            <person name="Hug L.A."/>
            <person name="Sharon I."/>
            <person name="Castelle C.J."/>
            <person name="Probst A.J."/>
            <person name="Thomas B.C."/>
            <person name="Singh A."/>
            <person name="Wilkins M.J."/>
            <person name="Karaoz U."/>
            <person name="Brodie E.L."/>
            <person name="Williams K.H."/>
            <person name="Hubbard S.S."/>
            <person name="Banfield J.F."/>
        </authorList>
    </citation>
    <scope>NUCLEOTIDE SEQUENCE [LARGE SCALE GENOMIC DNA]</scope>
</reference>
<proteinExistence type="predicted"/>
<comment type="caution">
    <text evidence="2">The sequence shown here is derived from an EMBL/GenBank/DDBJ whole genome shotgun (WGS) entry which is preliminary data.</text>
</comment>
<dbReference type="Proteomes" id="UP000177130">
    <property type="component" value="Unassembled WGS sequence"/>
</dbReference>
<gene>
    <name evidence="2" type="ORF">A3C72_00655</name>
</gene>
<dbReference type="Pfam" id="PF06691">
    <property type="entry name" value="DUF1189"/>
    <property type="match status" value="1"/>
</dbReference>
<feature type="transmembrane region" description="Helical" evidence="1">
    <location>
        <begin position="29"/>
        <end position="53"/>
    </location>
</feature>
<sequence length="300" mass="33045">MKNFVETIKNSIWSPVFYKEMSGRSLHQAVGYFLSLVLASTFVAVVVISIEVVPGILTGSRLAADLMATRYPADLVVNFSNGEASTVVDRVYAIELPSELYSSAELSSLRGAGINNFLVIDTSANFDNQNQLEKAETLILLSKNSIVTKKKGGGYEVTPIVRDFRLTVDKNKVGMWSEKILPAVRILIPVGITFMFLGMFMGLALIYYIFAQISAFVIWLVSRLWHQAISLRQASVTALYAISLSVLFDLLLIIFGLGGALSFGRSLLVVVLVWLMNTQIWKKPNLPAVSEGPSVPMIKQ</sequence>